<gene>
    <name evidence="2" type="ORF">HJG44_05635</name>
</gene>
<keyword evidence="1" id="KW-1133">Transmembrane helix</keyword>
<keyword evidence="3" id="KW-1185">Reference proteome</keyword>
<evidence type="ECO:0000313" key="2">
    <source>
        <dbReference type="EMBL" id="NNM71878.1"/>
    </source>
</evidence>
<comment type="caution">
    <text evidence="2">The sequence shown here is derived from an EMBL/GenBank/DDBJ whole genome shotgun (WGS) entry which is preliminary data.</text>
</comment>
<evidence type="ECO:0000313" key="3">
    <source>
        <dbReference type="Proteomes" id="UP000564885"/>
    </source>
</evidence>
<sequence length="52" mass="5945">MDGRDRLHLAIAGVAAALILATWWLMSELDRRGKLEQCLMARRRDCARYSSP</sequence>
<keyword evidence="1" id="KW-0472">Membrane</keyword>
<dbReference type="EMBL" id="JABEPP010000002">
    <property type="protein sequence ID" value="NNM71878.1"/>
    <property type="molecule type" value="Genomic_DNA"/>
</dbReference>
<dbReference type="AlphaFoldDB" id="A0A849I3E0"/>
<organism evidence="2 3">
    <name type="scientific">Enterovirga aerilata</name>
    <dbReference type="NCBI Taxonomy" id="2730920"/>
    <lineage>
        <taxon>Bacteria</taxon>
        <taxon>Pseudomonadati</taxon>
        <taxon>Pseudomonadota</taxon>
        <taxon>Alphaproteobacteria</taxon>
        <taxon>Hyphomicrobiales</taxon>
        <taxon>Methylobacteriaceae</taxon>
        <taxon>Enterovirga</taxon>
    </lineage>
</organism>
<evidence type="ECO:0008006" key="4">
    <source>
        <dbReference type="Google" id="ProtNLM"/>
    </source>
</evidence>
<name>A0A849I3E0_9HYPH</name>
<protein>
    <recommendedName>
        <fullName evidence="4">Transmembrane protein</fullName>
    </recommendedName>
</protein>
<keyword evidence="1" id="KW-0812">Transmembrane</keyword>
<accession>A0A849I3E0</accession>
<proteinExistence type="predicted"/>
<evidence type="ECO:0000256" key="1">
    <source>
        <dbReference type="SAM" id="Phobius"/>
    </source>
</evidence>
<reference evidence="2 3" key="1">
    <citation type="submission" date="2020-04" db="EMBL/GenBank/DDBJ databases">
        <title>Enterovirga sp. isolate from soil.</title>
        <authorList>
            <person name="Chea S."/>
            <person name="Kim D.-U."/>
        </authorList>
    </citation>
    <scope>NUCLEOTIDE SEQUENCE [LARGE SCALE GENOMIC DNA]</scope>
    <source>
        <strain evidence="2 3">DB1703</strain>
    </source>
</reference>
<dbReference type="Proteomes" id="UP000564885">
    <property type="component" value="Unassembled WGS sequence"/>
</dbReference>
<feature type="transmembrane region" description="Helical" evidence="1">
    <location>
        <begin position="7"/>
        <end position="26"/>
    </location>
</feature>
<dbReference type="RefSeq" id="WP_171217408.1">
    <property type="nucleotide sequence ID" value="NZ_JABEPP010000002.1"/>
</dbReference>